<dbReference type="EMBL" id="GL996502">
    <property type="protein sequence ID" value="EGW32655.1"/>
    <property type="molecule type" value="Genomic_DNA"/>
</dbReference>
<proteinExistence type="predicted"/>
<evidence type="ECO:0000313" key="5">
    <source>
        <dbReference type="EMBL" id="EGW32655.1"/>
    </source>
</evidence>
<dbReference type="Gene3D" id="3.40.50.300">
    <property type="entry name" value="P-loop containing nucleotide triphosphate hydrolases"/>
    <property type="match status" value="2"/>
</dbReference>
<dbReference type="HOGENOM" id="CLU_000809_1_0_1"/>
<dbReference type="OMA" id="CEWGCPL"/>
<dbReference type="InterPro" id="IPR001650">
    <property type="entry name" value="Helicase_C-like"/>
</dbReference>
<evidence type="ECO:0000256" key="2">
    <source>
        <dbReference type="ARBA" id="ARBA00022840"/>
    </source>
</evidence>
<dbReference type="GO" id="GO:1901255">
    <property type="term" value="P:nucleotide-excision repair involved in interstrand cross-link repair"/>
    <property type="evidence" value="ECO:0007669"/>
    <property type="project" value="EnsemblFungi"/>
</dbReference>
<dbReference type="GO" id="GO:0035861">
    <property type="term" value="C:site of double-strand break"/>
    <property type="evidence" value="ECO:0007669"/>
    <property type="project" value="EnsemblFungi"/>
</dbReference>
<dbReference type="OrthoDB" id="18781at2759"/>
<dbReference type="SMART" id="SM00490">
    <property type="entry name" value="HELICc"/>
    <property type="match status" value="1"/>
</dbReference>
<protein>
    <recommendedName>
        <fullName evidence="7">RNA helicase</fullName>
    </recommendedName>
</protein>
<dbReference type="GO" id="GO:0000405">
    <property type="term" value="F:bubble DNA binding"/>
    <property type="evidence" value="ECO:0007669"/>
    <property type="project" value="EnsemblFungi"/>
</dbReference>
<dbReference type="InterPro" id="IPR014001">
    <property type="entry name" value="Helicase_ATP-bd"/>
</dbReference>
<name>G3AP84_SPAPN</name>
<dbReference type="SUPFAM" id="SSF52540">
    <property type="entry name" value="P-loop containing nucleoside triphosphate hydrolases"/>
    <property type="match status" value="1"/>
</dbReference>
<dbReference type="Pfam" id="PF09369">
    <property type="entry name" value="MZB"/>
    <property type="match status" value="1"/>
</dbReference>
<dbReference type="FunCoup" id="G3AP84">
    <property type="interactions" value="98"/>
</dbReference>
<keyword evidence="2" id="KW-0067">ATP-binding</keyword>
<dbReference type="Pfam" id="PF00270">
    <property type="entry name" value="DEAD"/>
    <property type="match status" value="1"/>
</dbReference>
<evidence type="ECO:0000259" key="4">
    <source>
        <dbReference type="PROSITE" id="PS51194"/>
    </source>
</evidence>
<dbReference type="PROSITE" id="PS51194">
    <property type="entry name" value="HELICASE_CTER"/>
    <property type="match status" value="1"/>
</dbReference>
<reference evidence="5 6" key="1">
    <citation type="journal article" date="2011" name="Proc. Natl. Acad. Sci. U.S.A.">
        <title>Comparative genomics of xylose-fermenting fungi for enhanced biofuel production.</title>
        <authorList>
            <person name="Wohlbach D.J."/>
            <person name="Kuo A."/>
            <person name="Sato T.K."/>
            <person name="Potts K.M."/>
            <person name="Salamov A.A."/>
            <person name="LaButti K.M."/>
            <person name="Sun H."/>
            <person name="Clum A."/>
            <person name="Pangilinan J.L."/>
            <person name="Lindquist E.A."/>
            <person name="Lucas S."/>
            <person name="Lapidus A."/>
            <person name="Jin M."/>
            <person name="Gunawan C."/>
            <person name="Balan V."/>
            <person name="Dale B.E."/>
            <person name="Jeffries T.W."/>
            <person name="Zinkel R."/>
            <person name="Barry K.W."/>
            <person name="Grigoriev I.V."/>
            <person name="Gasch A.P."/>
        </authorList>
    </citation>
    <scope>NUCLEOTIDE SEQUENCE [LARGE SCALE GENOMIC DNA]</scope>
    <source>
        <strain evidence="6">NRRL Y-27907 / 11-Y1</strain>
    </source>
</reference>
<dbReference type="InterPro" id="IPR027417">
    <property type="entry name" value="P-loop_NTPase"/>
</dbReference>
<dbReference type="KEGG" id="spaa:SPAPADRAFT_138093"/>
<dbReference type="eggNOG" id="KOG4150">
    <property type="taxonomic scope" value="Eukaryota"/>
</dbReference>
<dbReference type="SMART" id="SM00487">
    <property type="entry name" value="DEXDc"/>
    <property type="match status" value="1"/>
</dbReference>
<feature type="domain" description="Helicase ATP-binding" evidence="3">
    <location>
        <begin position="316"/>
        <end position="497"/>
    </location>
</feature>
<dbReference type="InterPro" id="IPR011545">
    <property type="entry name" value="DEAD/DEAH_box_helicase_dom"/>
</dbReference>
<dbReference type="RefSeq" id="XP_007375931.1">
    <property type="nucleotide sequence ID" value="XM_007375869.1"/>
</dbReference>
<evidence type="ECO:0000256" key="1">
    <source>
        <dbReference type="ARBA" id="ARBA00022741"/>
    </source>
</evidence>
<keyword evidence="6" id="KW-1185">Reference proteome</keyword>
<dbReference type="GO" id="GO:0043138">
    <property type="term" value="F:3'-5' DNA helicase activity"/>
    <property type="evidence" value="ECO:0007669"/>
    <property type="project" value="EnsemblFungi"/>
</dbReference>
<dbReference type="GeneID" id="18870096"/>
<dbReference type="PANTHER" id="PTHR47957:SF3">
    <property type="entry name" value="ATP-DEPENDENT HELICASE HRQ1"/>
    <property type="match status" value="1"/>
</dbReference>
<dbReference type="InterPro" id="IPR018973">
    <property type="entry name" value="MZB"/>
</dbReference>
<evidence type="ECO:0000313" key="6">
    <source>
        <dbReference type="Proteomes" id="UP000000709"/>
    </source>
</evidence>
<dbReference type="Pfam" id="PF00271">
    <property type="entry name" value="Helicase_C"/>
    <property type="match status" value="1"/>
</dbReference>
<accession>G3AP84</accession>
<dbReference type="GO" id="GO:0005634">
    <property type="term" value="C:nucleus"/>
    <property type="evidence" value="ECO:0007669"/>
    <property type="project" value="EnsemblFungi"/>
</dbReference>
<sequence>MNQSSVSIPSEWPPFFTRLAQIFFQINTHLTFLSSHSRNIIPSIELLQKLNNTIIPLDLVIIKSIFPPGEIFFDYVDENQVQLSFIEEVKIDPYKGYQQTPIADKLPDEHEHHSKHILIFDFQDAKLHSIAAAVKGKKRVRYEQGVDFDHDQRREFFLSSSAYNLTPLTHSQLIHLINSRNGKFIELIKEYIDQFHGQSKYSLAEEKLLAKANKLIPEPPHLTDIIEDVQEKDEIIQESTMDLSSDEMIQALKDSRIYQDQIAIVQTLDQAKGPEYNQLSARVSDTIHPDLKQALLAAKGISIDEGLYTHQTMALENLLSNDSHVIVSTPTASGKSLIYQIPMLNAILWDIQSGLKTRYSTAFFIFPTKALAQDQLRHLRDFIKYIPNLKRPITVNAYDGDTPFKEREQIMKESDILFTNPDTIHASILPKNHYGPWKEFLTQLKFVVMDELHVYRGTFGINVSFVMGRLQRINHMLSPGDKPVRFVSCSATIQNPVSHFRAVCSLSQEDTVVHVAQDGSPHCEKKLVVWNPPLLMNKRGDKQKTDSNSPMAPRVGMIAESAKVLLSLLSAYKEIKAIVFCPIRVVCEMLMKEVRYLLQNTSFSKSGIDQSDILAYRGGYSKSDRRIIERKMFDGQLRAIIATNALELGIDLSDLDVVICCGFPMSKSNLHQQFGRAGRGHRTSGSLAIFVPGRNPLDQYYLDNPLELVDRTYEELCVQGLRNMDSSSLILERHLQCAAYEEAIDLQNDFKWILPGGSFKMYSQLVESHLLLDNDGKYKPHPSFLPKPHNLVQIRAVEEVQFAVVDITNNRNIIIEEVEASRTSFTLYEGGIFLHQGQQYLVKEFNHKDHYAKVERVNVDWTTSQRDFTDIDPEEVESVKPLYPMEHPQPLDIPAFFGKIKITMKVFGFFKVNRREEIIEAVEVKNPPVIMHAKGFWINVPRQVLKILEGKQLSAAGAVHASEHAIMNMLPIFINGSPDKGATIGTLELATECKAPTKEFSGRESSRKRPARLIFYDTKGGKLGSGISYKSYECIDAILHATFKRVKNCLCEWGCPLCIISSDCREQMKVISKPGAILVLGSILGKDLDILKDEVPDGPEFNMPDVNTDTIVESSSNVKFSPDVKILQVTRNRRCFTGV</sequence>
<gene>
    <name evidence="5" type="ORF">SPAPADRAFT_138093</name>
</gene>
<evidence type="ECO:0000259" key="3">
    <source>
        <dbReference type="PROSITE" id="PS51192"/>
    </source>
</evidence>
<dbReference type="CDD" id="cd18797">
    <property type="entry name" value="SF2_C_Hrq"/>
    <property type="match status" value="1"/>
</dbReference>
<dbReference type="GO" id="GO:0005524">
    <property type="term" value="F:ATP binding"/>
    <property type="evidence" value="ECO:0007669"/>
    <property type="project" value="UniProtKB-KW"/>
</dbReference>
<keyword evidence="1" id="KW-0547">Nucleotide-binding</keyword>
<dbReference type="CDD" id="cd17923">
    <property type="entry name" value="DEXHc_Hrq1-like"/>
    <property type="match status" value="1"/>
</dbReference>
<dbReference type="Pfam" id="PF22982">
    <property type="entry name" value="WHD_HRQ1"/>
    <property type="match status" value="1"/>
</dbReference>
<dbReference type="PANTHER" id="PTHR47957">
    <property type="entry name" value="ATP-DEPENDENT HELICASE HRQ1"/>
    <property type="match status" value="1"/>
</dbReference>
<feature type="domain" description="Helicase C-terminal" evidence="4">
    <location>
        <begin position="567"/>
        <end position="725"/>
    </location>
</feature>
<dbReference type="InParanoid" id="G3AP84"/>
<dbReference type="GO" id="GO:0070914">
    <property type="term" value="P:UV-damage excision repair"/>
    <property type="evidence" value="ECO:0007669"/>
    <property type="project" value="EnsemblFungi"/>
</dbReference>
<dbReference type="PROSITE" id="PS51192">
    <property type="entry name" value="HELICASE_ATP_BIND_1"/>
    <property type="match status" value="1"/>
</dbReference>
<dbReference type="Proteomes" id="UP000000709">
    <property type="component" value="Unassembled WGS sequence"/>
</dbReference>
<evidence type="ECO:0008006" key="7">
    <source>
        <dbReference type="Google" id="ProtNLM"/>
    </source>
</evidence>
<dbReference type="AlphaFoldDB" id="G3AP84"/>
<organism evidence="6">
    <name type="scientific">Spathaspora passalidarum (strain NRRL Y-27907 / 11-Y1)</name>
    <dbReference type="NCBI Taxonomy" id="619300"/>
    <lineage>
        <taxon>Eukaryota</taxon>
        <taxon>Fungi</taxon>
        <taxon>Dikarya</taxon>
        <taxon>Ascomycota</taxon>
        <taxon>Saccharomycotina</taxon>
        <taxon>Pichiomycetes</taxon>
        <taxon>Debaryomycetaceae</taxon>
        <taxon>Spathaspora</taxon>
    </lineage>
</organism>
<dbReference type="InterPro" id="IPR055227">
    <property type="entry name" value="HRQ1_WHD"/>
</dbReference>